<proteinExistence type="predicted"/>
<feature type="signal peptide" evidence="1">
    <location>
        <begin position="1"/>
        <end position="21"/>
    </location>
</feature>
<dbReference type="EMBL" id="BAAAEJ010000008">
    <property type="protein sequence ID" value="GAA0395073.1"/>
    <property type="molecule type" value="Genomic_DNA"/>
</dbReference>
<keyword evidence="3" id="KW-1185">Reference proteome</keyword>
<feature type="chain" id="PRO_5045906658" description="Porin family protein" evidence="1">
    <location>
        <begin position="22"/>
        <end position="243"/>
    </location>
</feature>
<reference evidence="3" key="1">
    <citation type="journal article" date="2019" name="Int. J. Syst. Evol. Microbiol.">
        <title>The Global Catalogue of Microorganisms (GCM) 10K type strain sequencing project: providing services to taxonomists for standard genome sequencing and annotation.</title>
        <authorList>
            <consortium name="The Broad Institute Genomics Platform"/>
            <consortium name="The Broad Institute Genome Sequencing Center for Infectious Disease"/>
            <person name="Wu L."/>
            <person name="Ma J."/>
        </authorList>
    </citation>
    <scope>NUCLEOTIDE SEQUENCE [LARGE SCALE GENOMIC DNA]</scope>
    <source>
        <strain evidence="3">JCM 13476</strain>
    </source>
</reference>
<name>A0ABP3IAM3_9CAUL</name>
<gene>
    <name evidence="2" type="ORF">GCM10009093_22030</name>
</gene>
<dbReference type="SUPFAM" id="SSF56935">
    <property type="entry name" value="Porins"/>
    <property type="match status" value="1"/>
</dbReference>
<protein>
    <recommendedName>
        <fullName evidence="4">Porin family protein</fullName>
    </recommendedName>
</protein>
<evidence type="ECO:0000256" key="1">
    <source>
        <dbReference type="SAM" id="SignalP"/>
    </source>
</evidence>
<comment type="caution">
    <text evidence="2">The sequence shown here is derived from an EMBL/GenBank/DDBJ whole genome shotgun (WGS) entry which is preliminary data.</text>
</comment>
<sequence length="243" mass="25254">MKTVFFASAAVAALIAAPAMAQDTAGSFGLSYQYTDADIGIASGVETNTVVLDGVVATPVFGDWTVTFAGNGTYNDSDIVAFDEETTLGGSVALTKVIGTYRVGGFFTAEEFAGSSLNTFGGVAQKYFDRATLTGVASYGTVHDADIWSVEADAAYYATPALRLNAGVSYKNAELMGFDADVLAAKIGAEYQFAASPYSAFASYTYTDSDDFALEANGIKVGVRYNFGGDLQARDRAGAGLGL</sequence>
<evidence type="ECO:0000313" key="3">
    <source>
        <dbReference type="Proteomes" id="UP001500791"/>
    </source>
</evidence>
<evidence type="ECO:0000313" key="2">
    <source>
        <dbReference type="EMBL" id="GAA0395073.1"/>
    </source>
</evidence>
<organism evidence="2 3">
    <name type="scientific">Brevundimonas terrae</name>
    <dbReference type="NCBI Taxonomy" id="363631"/>
    <lineage>
        <taxon>Bacteria</taxon>
        <taxon>Pseudomonadati</taxon>
        <taxon>Pseudomonadota</taxon>
        <taxon>Alphaproteobacteria</taxon>
        <taxon>Caulobacterales</taxon>
        <taxon>Caulobacteraceae</taxon>
        <taxon>Brevundimonas</taxon>
    </lineage>
</organism>
<dbReference type="Proteomes" id="UP001500791">
    <property type="component" value="Unassembled WGS sequence"/>
</dbReference>
<keyword evidence="1" id="KW-0732">Signal</keyword>
<accession>A0ABP3IAM3</accession>
<evidence type="ECO:0008006" key="4">
    <source>
        <dbReference type="Google" id="ProtNLM"/>
    </source>
</evidence>
<dbReference type="RefSeq" id="WP_167178094.1">
    <property type="nucleotide sequence ID" value="NZ_BAAAEJ010000008.1"/>
</dbReference>